<feature type="domain" description="WxL Interacting Protein peptidoglycan binding" evidence="2">
    <location>
        <begin position="36"/>
        <end position="157"/>
    </location>
</feature>
<keyword evidence="1" id="KW-0472">Membrane</keyword>
<sequence>MNIKKILFSLVTLLIIGGGTGGVVVYADDNQPQAEFTVDGKANEFQTDKDTTYDLKMQPGDETTLNLTVQNLSDEKATYRIAINPAQTSDNVIIEYGKSGNADGFGAKPNIQIRQITEISDTKLTVPSHQNKAFSIKIKMPQKKYDGIVAGGIRVEKITESSKEGITNKFAFVKGLVIHQNDNKVKPKLTINSIKASQYQYLPGVIVKMRNPTNINITELKMDTKVVNDKTGKTLIKKKVDQGSVAPNSQFNYVLRHDGKIPAGKYHFKGSAKDKYGNQWQWNKAFEVKEAVKKETNFKVNATSPWLIILLGVIILLLIIALIWLFILLRRKKEQENAE</sequence>
<dbReference type="Proteomes" id="UP000516446">
    <property type="component" value="Chromosome"/>
</dbReference>
<evidence type="ECO:0000313" key="5">
    <source>
        <dbReference type="Proteomes" id="UP000516446"/>
    </source>
</evidence>
<proteinExistence type="predicted"/>
<dbReference type="Pfam" id="PF06030">
    <property type="entry name" value="WxLIP_PGBD"/>
    <property type="match status" value="1"/>
</dbReference>
<feature type="domain" description="WxL Interacting Protein host binding" evidence="3">
    <location>
        <begin position="163"/>
        <end position="297"/>
    </location>
</feature>
<reference evidence="4 5" key="1">
    <citation type="submission" date="2019-08" db="EMBL/GenBank/DDBJ databases">
        <authorList>
            <person name="Chang H.C."/>
            <person name="Mun S.Y."/>
        </authorList>
    </citation>
    <scope>NUCLEOTIDE SEQUENCE [LARGE SCALE GENOMIC DNA]</scope>
    <source>
        <strain evidence="4 5">SK</strain>
    </source>
</reference>
<evidence type="ECO:0000259" key="3">
    <source>
        <dbReference type="Pfam" id="PF11797"/>
    </source>
</evidence>
<evidence type="ECO:0000313" key="4">
    <source>
        <dbReference type="EMBL" id="QNT63997.1"/>
    </source>
</evidence>
<keyword evidence="1" id="KW-0812">Transmembrane</keyword>
<protein>
    <submittedName>
        <fullName evidence="4">DUF916 and DUF3324 domain-containing protein</fullName>
    </submittedName>
</protein>
<evidence type="ECO:0000259" key="2">
    <source>
        <dbReference type="Pfam" id="PF06030"/>
    </source>
</evidence>
<name>A0A7H1MKL1_9LACO</name>
<dbReference type="AlphaFoldDB" id="A0A7H1MKL1"/>
<dbReference type="EMBL" id="CP043431">
    <property type="protein sequence ID" value="QNT63997.1"/>
    <property type="molecule type" value="Genomic_DNA"/>
</dbReference>
<gene>
    <name evidence="4" type="ORF">FY536_01340</name>
</gene>
<keyword evidence="1" id="KW-1133">Transmembrane helix</keyword>
<dbReference type="Pfam" id="PF11797">
    <property type="entry name" value="WxLIP_HBD"/>
    <property type="match status" value="1"/>
</dbReference>
<dbReference type="Gene3D" id="2.60.40.1710">
    <property type="entry name" value="Subtilisin-like superfamily"/>
    <property type="match status" value="1"/>
</dbReference>
<evidence type="ECO:0000256" key="1">
    <source>
        <dbReference type="SAM" id="Phobius"/>
    </source>
</evidence>
<dbReference type="InterPro" id="IPR021759">
    <property type="entry name" value="WxLIP_HBD"/>
</dbReference>
<dbReference type="InterPro" id="IPR010317">
    <property type="entry name" value="WxLIP_PGBD"/>
</dbReference>
<feature type="transmembrane region" description="Helical" evidence="1">
    <location>
        <begin position="306"/>
        <end position="329"/>
    </location>
</feature>
<dbReference type="RefSeq" id="WP_006845664.1">
    <property type="nucleotide sequence ID" value="NZ_CP026847.1"/>
</dbReference>
<keyword evidence="5" id="KW-1185">Reference proteome</keyword>
<accession>A0A7H1MKL1</accession>
<organism evidence="4 5">
    <name type="scientific">Weissella koreensis</name>
    <dbReference type="NCBI Taxonomy" id="165096"/>
    <lineage>
        <taxon>Bacteria</taxon>
        <taxon>Bacillati</taxon>
        <taxon>Bacillota</taxon>
        <taxon>Bacilli</taxon>
        <taxon>Lactobacillales</taxon>
        <taxon>Lactobacillaceae</taxon>
        <taxon>Weissella</taxon>
    </lineage>
</organism>